<evidence type="ECO:0000256" key="1">
    <source>
        <dbReference type="ARBA" id="ARBA00022679"/>
    </source>
</evidence>
<dbReference type="OrthoDB" id="9805171at2"/>
<dbReference type="InterPro" id="IPR041698">
    <property type="entry name" value="Methyltransf_25"/>
</dbReference>
<keyword evidence="3" id="KW-0830">Ubiquinone</keyword>
<dbReference type="EMBL" id="PVUE01000014">
    <property type="protein sequence ID" value="PRZ40734.1"/>
    <property type="molecule type" value="Genomic_DNA"/>
</dbReference>
<name>A0A2T0ZWS2_9ACTN</name>
<dbReference type="GO" id="GO:0032259">
    <property type="term" value="P:methylation"/>
    <property type="evidence" value="ECO:0007669"/>
    <property type="project" value="UniProtKB-KW"/>
</dbReference>
<protein>
    <submittedName>
        <fullName evidence="3">Ubiquinone/menaquinone biosynthesis C-methylase UbiE</fullName>
    </submittedName>
</protein>
<dbReference type="PANTHER" id="PTHR43861:SF6">
    <property type="entry name" value="METHYLTRANSFERASE TYPE 11"/>
    <property type="match status" value="1"/>
</dbReference>
<accession>A0A2T0ZWS2</accession>
<gene>
    <name evidence="3" type="ORF">CLV47_11431</name>
</gene>
<keyword evidence="3" id="KW-0489">Methyltransferase</keyword>
<keyword evidence="1" id="KW-0808">Transferase</keyword>
<dbReference type="Proteomes" id="UP000237752">
    <property type="component" value="Unassembled WGS sequence"/>
</dbReference>
<organism evidence="3 4">
    <name type="scientific">Antricoccus suffuscus</name>
    <dbReference type="NCBI Taxonomy" id="1629062"/>
    <lineage>
        <taxon>Bacteria</taxon>
        <taxon>Bacillati</taxon>
        <taxon>Actinomycetota</taxon>
        <taxon>Actinomycetes</taxon>
        <taxon>Geodermatophilales</taxon>
        <taxon>Antricoccaceae</taxon>
        <taxon>Antricoccus</taxon>
    </lineage>
</organism>
<keyword evidence="4" id="KW-1185">Reference proteome</keyword>
<evidence type="ECO:0000259" key="2">
    <source>
        <dbReference type="Pfam" id="PF13649"/>
    </source>
</evidence>
<comment type="caution">
    <text evidence="3">The sequence shown here is derived from an EMBL/GenBank/DDBJ whole genome shotgun (WGS) entry which is preliminary data.</text>
</comment>
<evidence type="ECO:0000313" key="4">
    <source>
        <dbReference type="Proteomes" id="UP000237752"/>
    </source>
</evidence>
<reference evidence="3 4" key="1">
    <citation type="submission" date="2018-03" db="EMBL/GenBank/DDBJ databases">
        <title>Genomic Encyclopedia of Archaeal and Bacterial Type Strains, Phase II (KMG-II): from individual species to whole genera.</title>
        <authorList>
            <person name="Goeker M."/>
        </authorList>
    </citation>
    <scope>NUCLEOTIDE SEQUENCE [LARGE SCALE GENOMIC DNA]</scope>
    <source>
        <strain evidence="3 4">DSM 100065</strain>
    </source>
</reference>
<dbReference type="SUPFAM" id="SSF53335">
    <property type="entry name" value="S-adenosyl-L-methionine-dependent methyltransferases"/>
    <property type="match status" value="1"/>
</dbReference>
<dbReference type="GO" id="GO:0008168">
    <property type="term" value="F:methyltransferase activity"/>
    <property type="evidence" value="ECO:0007669"/>
    <property type="project" value="UniProtKB-KW"/>
</dbReference>
<dbReference type="InterPro" id="IPR029063">
    <property type="entry name" value="SAM-dependent_MTases_sf"/>
</dbReference>
<dbReference type="PANTHER" id="PTHR43861">
    <property type="entry name" value="TRANS-ACONITATE 2-METHYLTRANSFERASE-RELATED"/>
    <property type="match status" value="1"/>
</dbReference>
<dbReference type="CDD" id="cd02440">
    <property type="entry name" value="AdoMet_MTases"/>
    <property type="match status" value="1"/>
</dbReference>
<dbReference type="RefSeq" id="WP_106349917.1">
    <property type="nucleotide sequence ID" value="NZ_PVUE01000014.1"/>
</dbReference>
<feature type="domain" description="Methyltransferase" evidence="2">
    <location>
        <begin position="47"/>
        <end position="136"/>
    </location>
</feature>
<proteinExistence type="predicted"/>
<evidence type="ECO:0000313" key="3">
    <source>
        <dbReference type="EMBL" id="PRZ40734.1"/>
    </source>
</evidence>
<dbReference type="AlphaFoldDB" id="A0A2T0ZWS2"/>
<sequence>MESPAAARAYSRRAQEYADLFGAISATADPDRELIGNWAAGLSGRLLDVGCGPGQWTGWLHGRGIDIEGVDPAPEFVAISKDRHPQVRFSVGRAERLEVRDASLGGILAWYSLIHIEPARIGAVLAEFARAIQPNGGLCLGFCEGPELASFEHAVTTAYFWPVPRLISLLERAGFKIVRIETRSDAGVRPHGAIVASRGGS</sequence>
<dbReference type="Pfam" id="PF13649">
    <property type="entry name" value="Methyltransf_25"/>
    <property type="match status" value="1"/>
</dbReference>
<dbReference type="Gene3D" id="3.40.50.150">
    <property type="entry name" value="Vaccinia Virus protein VP39"/>
    <property type="match status" value="1"/>
</dbReference>